<dbReference type="AlphaFoldDB" id="A0A0R2GVM3"/>
<dbReference type="SMART" id="SM00646">
    <property type="entry name" value="Ami_3"/>
    <property type="match status" value="1"/>
</dbReference>
<feature type="domain" description="MurNAc-LAA" evidence="2">
    <location>
        <begin position="150"/>
        <end position="259"/>
    </location>
</feature>
<dbReference type="GO" id="GO:0009253">
    <property type="term" value="P:peptidoglycan catabolic process"/>
    <property type="evidence" value="ECO:0007669"/>
    <property type="project" value="InterPro"/>
</dbReference>
<gene>
    <name evidence="3" type="ORF">IV41_GL000778</name>
</gene>
<dbReference type="InterPro" id="IPR050695">
    <property type="entry name" value="N-acetylmuramoyl_amidase_3"/>
</dbReference>
<dbReference type="Gene3D" id="3.40.630.40">
    <property type="entry name" value="Zn-dependent exopeptidases"/>
    <property type="match status" value="1"/>
</dbReference>
<reference evidence="3 4" key="1">
    <citation type="journal article" date="2015" name="Genome Announc.">
        <title>Expanding the biotechnology potential of lactobacilli through comparative genomics of 213 strains and associated genera.</title>
        <authorList>
            <person name="Sun Z."/>
            <person name="Harris H.M."/>
            <person name="McCann A."/>
            <person name="Guo C."/>
            <person name="Argimon S."/>
            <person name="Zhang W."/>
            <person name="Yang X."/>
            <person name="Jeffery I.B."/>
            <person name="Cooney J.C."/>
            <person name="Kagawa T.F."/>
            <person name="Liu W."/>
            <person name="Song Y."/>
            <person name="Salvetti E."/>
            <person name="Wrobel A."/>
            <person name="Rasinkangas P."/>
            <person name="Parkhill J."/>
            <person name="Rea M.C."/>
            <person name="O'Sullivan O."/>
            <person name="Ritari J."/>
            <person name="Douillard F.P."/>
            <person name="Paul Ross R."/>
            <person name="Yang R."/>
            <person name="Briner A.E."/>
            <person name="Felis G.E."/>
            <person name="de Vos W.M."/>
            <person name="Barrangou R."/>
            <person name="Klaenhammer T.R."/>
            <person name="Caufield P.W."/>
            <person name="Cui Y."/>
            <person name="Zhang H."/>
            <person name="O'Toole P.W."/>
        </authorList>
    </citation>
    <scope>NUCLEOTIDE SEQUENCE [LARGE SCALE GENOMIC DNA]</scope>
    <source>
        <strain evidence="3 4">DSM 14792</strain>
    </source>
</reference>
<comment type="caution">
    <text evidence="3">The sequence shown here is derived from an EMBL/GenBank/DDBJ whole genome shotgun (WGS) entry which is preliminary data.</text>
</comment>
<sequence length="268" mass="29787">MLLIAIIATQNRLTIHKDAVTLRMGPGLTYQPLKHQAATEKVRLIGQSHNWYKLLLGDHQVVWAPAWRVNHQTKVAPGNALSEATIVIDAGHGGTDVGAEHVADSKQAKYMEKTYTLQMAQRVAAKLRAQGARVIMTRTDDHFVDLKPRPQVAERVKADAFISFHFDSSPHANEGSGMTTYYYHQGASKTLATLVNHELTPLPLANLGTDFGDFLVIRDNTQPAILCEMGYINTKRDFKQIKSARYQDQAATQIVKGVNRFCQVRAGK</sequence>
<dbReference type="EMBL" id="JQBA01000021">
    <property type="protein sequence ID" value="KRN44155.1"/>
    <property type="molecule type" value="Genomic_DNA"/>
</dbReference>
<evidence type="ECO:0000256" key="1">
    <source>
        <dbReference type="ARBA" id="ARBA00022801"/>
    </source>
</evidence>
<proteinExistence type="predicted"/>
<evidence type="ECO:0000259" key="2">
    <source>
        <dbReference type="SMART" id="SM00646"/>
    </source>
</evidence>
<dbReference type="eggNOG" id="COG0860">
    <property type="taxonomic scope" value="Bacteria"/>
</dbReference>
<keyword evidence="4" id="KW-1185">Reference proteome</keyword>
<evidence type="ECO:0000313" key="3">
    <source>
        <dbReference type="EMBL" id="KRN44155.1"/>
    </source>
</evidence>
<dbReference type="Proteomes" id="UP000051639">
    <property type="component" value="Unassembled WGS sequence"/>
</dbReference>
<dbReference type="InterPro" id="IPR002508">
    <property type="entry name" value="MurNAc-LAA_cat"/>
</dbReference>
<protein>
    <submittedName>
        <fullName evidence="3">N-acetylmuramoyl-L-alanine amidase</fullName>
    </submittedName>
</protein>
<name>A0A0R2GVM3_9LACO</name>
<accession>A0A0R2GVM3</accession>
<dbReference type="PANTHER" id="PTHR30404:SF0">
    <property type="entry name" value="N-ACETYLMURAMOYL-L-ALANINE AMIDASE AMIC"/>
    <property type="match status" value="1"/>
</dbReference>
<dbReference type="SUPFAM" id="SSF53187">
    <property type="entry name" value="Zn-dependent exopeptidases"/>
    <property type="match status" value="1"/>
</dbReference>
<evidence type="ECO:0000313" key="4">
    <source>
        <dbReference type="Proteomes" id="UP000051639"/>
    </source>
</evidence>
<dbReference type="PANTHER" id="PTHR30404">
    <property type="entry name" value="N-ACETYLMURAMOYL-L-ALANINE AMIDASE"/>
    <property type="match status" value="1"/>
</dbReference>
<dbReference type="PATRIC" id="fig|148604.4.peg.799"/>
<dbReference type="Pfam" id="PF01520">
    <property type="entry name" value="Amidase_3"/>
    <property type="match status" value="1"/>
</dbReference>
<dbReference type="STRING" id="1203076.GCA_000312405_00729"/>
<organism evidence="3 4">
    <name type="scientific">Limosilactobacillus ingluviei</name>
    <dbReference type="NCBI Taxonomy" id="148604"/>
    <lineage>
        <taxon>Bacteria</taxon>
        <taxon>Bacillati</taxon>
        <taxon>Bacillota</taxon>
        <taxon>Bacilli</taxon>
        <taxon>Lactobacillales</taxon>
        <taxon>Lactobacillaceae</taxon>
        <taxon>Limosilactobacillus</taxon>
    </lineage>
</organism>
<keyword evidence="1" id="KW-0378">Hydrolase</keyword>
<dbReference type="GO" id="GO:0030288">
    <property type="term" value="C:outer membrane-bounded periplasmic space"/>
    <property type="evidence" value="ECO:0007669"/>
    <property type="project" value="TreeGrafter"/>
</dbReference>
<dbReference type="GO" id="GO:0008745">
    <property type="term" value="F:N-acetylmuramoyl-L-alanine amidase activity"/>
    <property type="evidence" value="ECO:0007669"/>
    <property type="project" value="InterPro"/>
</dbReference>
<dbReference type="CDD" id="cd02696">
    <property type="entry name" value="MurNAc-LAA"/>
    <property type="match status" value="1"/>
</dbReference>